<dbReference type="OrthoDB" id="5342522at2"/>
<dbReference type="CDD" id="cd06225">
    <property type="entry name" value="HAMP"/>
    <property type="match status" value="1"/>
</dbReference>
<proteinExistence type="inferred from homology"/>
<dbReference type="RefSeq" id="WP_066799455.1">
    <property type="nucleotide sequence ID" value="NZ_CP014206.1"/>
</dbReference>
<dbReference type="PANTHER" id="PTHR43531">
    <property type="entry name" value="PROTEIN ICFG"/>
    <property type="match status" value="1"/>
</dbReference>
<dbReference type="SUPFAM" id="SSF58104">
    <property type="entry name" value="Methyl-accepting chemotaxis protein (MCP) signaling domain"/>
    <property type="match status" value="1"/>
</dbReference>
<keyword evidence="6" id="KW-1133">Transmembrane helix</keyword>
<feature type="transmembrane region" description="Helical" evidence="6">
    <location>
        <begin position="12"/>
        <end position="32"/>
    </location>
</feature>
<dbReference type="AlphaFoldDB" id="A0A140D9L9"/>
<comment type="similarity">
    <text evidence="3">Belongs to the methyl-accepting chemotaxis (MCP) protein family.</text>
</comment>
<dbReference type="InterPro" id="IPR025991">
    <property type="entry name" value="Chemoreceptor_zinc-bind_dom"/>
</dbReference>
<dbReference type="CDD" id="cd11386">
    <property type="entry name" value="MCP_signal"/>
    <property type="match status" value="1"/>
</dbReference>
<feature type="transmembrane region" description="Helical" evidence="6">
    <location>
        <begin position="316"/>
        <end position="337"/>
    </location>
</feature>
<evidence type="ECO:0000256" key="2">
    <source>
        <dbReference type="ARBA" id="ARBA00022500"/>
    </source>
</evidence>
<evidence type="ECO:0000256" key="4">
    <source>
        <dbReference type="PROSITE-ProRule" id="PRU00284"/>
    </source>
</evidence>
<dbReference type="Pfam" id="PF00015">
    <property type="entry name" value="MCPsignal"/>
    <property type="match status" value="1"/>
</dbReference>
<reference evidence="9 11" key="1">
    <citation type="journal article" date="2016" name="Front. Microbiol.">
        <title>Genome Sequence of the Piezophilic, Mesophilic Sulfate-Reducing Bacterium Desulfovibrio indicus J2T.</title>
        <authorList>
            <person name="Cao J."/>
            <person name="Maignien L."/>
            <person name="Shao Z."/>
            <person name="Alain K."/>
            <person name="Jebbar M."/>
        </authorList>
    </citation>
    <scope>NUCLEOTIDE SEQUENCE [LARGE SCALE GENOMIC DNA]</scope>
    <source>
        <strain evidence="9 11">J2</strain>
    </source>
</reference>
<dbReference type="EMBL" id="SOBK01000008">
    <property type="protein sequence ID" value="TDT87433.1"/>
    <property type="molecule type" value="Genomic_DNA"/>
</dbReference>
<organism evidence="10 12">
    <name type="scientific">Pseudodesulfovibrio indicus</name>
    <dbReference type="NCBI Taxonomy" id="1716143"/>
    <lineage>
        <taxon>Bacteria</taxon>
        <taxon>Pseudomonadati</taxon>
        <taxon>Thermodesulfobacteriota</taxon>
        <taxon>Desulfovibrionia</taxon>
        <taxon>Desulfovibrionales</taxon>
        <taxon>Desulfovibrionaceae</taxon>
    </lineage>
</organism>
<evidence type="ECO:0000313" key="11">
    <source>
        <dbReference type="Proteomes" id="UP000055611"/>
    </source>
</evidence>
<dbReference type="PROSITE" id="PS50111">
    <property type="entry name" value="CHEMOTAXIS_TRANSDUC_2"/>
    <property type="match status" value="1"/>
</dbReference>
<feature type="compositionally biased region" description="Acidic residues" evidence="5">
    <location>
        <begin position="680"/>
        <end position="689"/>
    </location>
</feature>
<dbReference type="GO" id="GO:0005886">
    <property type="term" value="C:plasma membrane"/>
    <property type="evidence" value="ECO:0007669"/>
    <property type="project" value="TreeGrafter"/>
</dbReference>
<keyword evidence="6" id="KW-0812">Transmembrane</keyword>
<feature type="region of interest" description="Disordered" evidence="5">
    <location>
        <begin position="643"/>
        <end position="689"/>
    </location>
</feature>
<dbReference type="GO" id="GO:0007165">
    <property type="term" value="P:signal transduction"/>
    <property type="evidence" value="ECO:0007669"/>
    <property type="project" value="UniProtKB-KW"/>
</dbReference>
<dbReference type="Gene3D" id="1.10.287.950">
    <property type="entry name" value="Methyl-accepting chemotaxis protein"/>
    <property type="match status" value="1"/>
</dbReference>
<evidence type="ECO:0000256" key="6">
    <source>
        <dbReference type="SAM" id="Phobius"/>
    </source>
</evidence>
<dbReference type="InterPro" id="IPR003660">
    <property type="entry name" value="HAMP_dom"/>
</dbReference>
<evidence type="ECO:0000256" key="5">
    <source>
        <dbReference type="SAM" id="MobiDB-lite"/>
    </source>
</evidence>
<dbReference type="FunFam" id="1.10.287.950:FF:000001">
    <property type="entry name" value="Methyl-accepting chemotaxis sensory transducer"/>
    <property type="match status" value="1"/>
</dbReference>
<dbReference type="GO" id="GO:0004888">
    <property type="term" value="F:transmembrane signaling receptor activity"/>
    <property type="evidence" value="ECO:0007669"/>
    <property type="project" value="TreeGrafter"/>
</dbReference>
<dbReference type="Proteomes" id="UP000295506">
    <property type="component" value="Unassembled WGS sequence"/>
</dbReference>
<dbReference type="Proteomes" id="UP000055611">
    <property type="component" value="Chromosome"/>
</dbReference>
<feature type="domain" description="HAMP" evidence="8">
    <location>
        <begin position="338"/>
        <end position="390"/>
    </location>
</feature>
<dbReference type="EMBL" id="CP014206">
    <property type="protein sequence ID" value="AMK09886.1"/>
    <property type="molecule type" value="Genomic_DNA"/>
</dbReference>
<dbReference type="SMART" id="SM00304">
    <property type="entry name" value="HAMP"/>
    <property type="match status" value="1"/>
</dbReference>
<reference evidence="10 12" key="2">
    <citation type="submission" date="2019-03" db="EMBL/GenBank/DDBJ databases">
        <title>Genomic Encyclopedia of Type Strains, Phase IV (KMG-IV): sequencing the most valuable type-strain genomes for metagenomic binning, comparative biology and taxonomic classification.</title>
        <authorList>
            <person name="Goeker M."/>
        </authorList>
    </citation>
    <scope>NUCLEOTIDE SEQUENCE [LARGE SCALE GENOMIC DNA]</scope>
    <source>
        <strain evidence="10 12">DSM 101483</strain>
    </source>
</reference>
<evidence type="ECO:0000259" key="8">
    <source>
        <dbReference type="PROSITE" id="PS50885"/>
    </source>
</evidence>
<dbReference type="GO" id="GO:0006935">
    <property type="term" value="P:chemotaxis"/>
    <property type="evidence" value="ECO:0007669"/>
    <property type="project" value="UniProtKB-KW"/>
</dbReference>
<evidence type="ECO:0000313" key="9">
    <source>
        <dbReference type="EMBL" id="AMK09886.1"/>
    </source>
</evidence>
<gene>
    <name evidence="9" type="ORF">AWY79_01555</name>
    <name evidence="10" type="ORF">EDC59_10898</name>
</gene>
<keyword evidence="6" id="KW-0472">Membrane</keyword>
<keyword evidence="4" id="KW-0807">Transducer</keyword>
<dbReference type="PANTHER" id="PTHR43531:SF11">
    <property type="entry name" value="METHYL-ACCEPTING CHEMOTAXIS PROTEIN 3"/>
    <property type="match status" value="1"/>
</dbReference>
<sequence length="689" mass="73375">MGWKNCKLCVKFGVGFGSVLLLLVVLGAWALFGIDGIVKNAGEVITGNKLRGNFTQKVVDHLKWAEKVNELLADSHVHTLDVQTDPHKCAFGKWYYSDARTEAETLVPAIRPLMADIEGVHNDLHRSAIEIGEKYAPADVELGSFLRDKKLDHLIWMGQVKDALINPSARETGVQADPHQCGLGKWLYSEETAKRMEADPEFGKLVKAIYEPHRSLHESAKEIDVELGAGDRAKAQEWFRDITGPLAEETLSAIDHVLALNDSRVVGYEAAKAVYTGKTMPALNKVQEILNKSMEIISRDIMTDDEMLKEATSTRVGVMIFAVVSIVLGVFLAWLIARGIIGPLRRGMDFAQEVSSGDLTATVDLNQNDEVGQLARSLSDMAKNLNRVVGEVNSATDAVSAGSEELSASAQSLSQSVVEQAASIEQVSASVEEMSAGVRANTRSAQETEAIAMKAAQGAKDSGAAVGEAMDALKSIAERITIIQEIARQTNLLALNAAIEAARAGEHGKGFAVVAAEVRKLAERSGKAAEEIGGLSEASMGVADKAGQMLAELVPQIGRTAELVQEIASSSAEQDTGVSQIGEAITQLDQVIQGNASASEEMAATSEELSAQAQALAEAMTFFKVAHGGTTSGGHKRVVAKRAAPRSLPAGSTRAPKTVSGADTGTKGIDSGIDNGIDMDMGEEDFERF</sequence>
<feature type="domain" description="Methyl-accepting transducer" evidence="7">
    <location>
        <begin position="388"/>
        <end position="610"/>
    </location>
</feature>
<dbReference type="InterPro" id="IPR051310">
    <property type="entry name" value="MCP_chemotaxis"/>
</dbReference>
<protein>
    <submittedName>
        <fullName evidence="9">Chemotaxis protein</fullName>
    </submittedName>
    <submittedName>
        <fullName evidence="10">Methyl-accepting chemotaxis sensory transducer</fullName>
    </submittedName>
</protein>
<evidence type="ECO:0000259" key="7">
    <source>
        <dbReference type="PROSITE" id="PS50111"/>
    </source>
</evidence>
<dbReference type="InterPro" id="IPR004089">
    <property type="entry name" value="MCPsignal_dom"/>
</dbReference>
<dbReference type="Gene3D" id="1.20.120.30">
    <property type="entry name" value="Aspartate receptor, ligand-binding domain"/>
    <property type="match status" value="2"/>
</dbReference>
<evidence type="ECO:0000313" key="10">
    <source>
        <dbReference type="EMBL" id="TDT87433.1"/>
    </source>
</evidence>
<dbReference type="KEGG" id="dej:AWY79_01555"/>
<dbReference type="Pfam" id="PF13682">
    <property type="entry name" value="CZB"/>
    <property type="match status" value="2"/>
</dbReference>
<dbReference type="SMART" id="SM00283">
    <property type="entry name" value="MA"/>
    <property type="match status" value="1"/>
</dbReference>
<evidence type="ECO:0000313" key="12">
    <source>
        <dbReference type="Proteomes" id="UP000295506"/>
    </source>
</evidence>
<accession>A0A140D9L9</accession>
<evidence type="ECO:0000256" key="1">
    <source>
        <dbReference type="ARBA" id="ARBA00004370"/>
    </source>
</evidence>
<evidence type="ECO:0000256" key="3">
    <source>
        <dbReference type="ARBA" id="ARBA00029447"/>
    </source>
</evidence>
<name>A0A140D9L9_9BACT</name>
<comment type="subcellular location">
    <subcellularLocation>
        <location evidence="1">Membrane</location>
    </subcellularLocation>
</comment>
<dbReference type="Pfam" id="PF00672">
    <property type="entry name" value="HAMP"/>
    <property type="match status" value="1"/>
</dbReference>
<keyword evidence="2" id="KW-0145">Chemotaxis</keyword>
<keyword evidence="11" id="KW-1185">Reference proteome</keyword>
<dbReference type="PROSITE" id="PS50885">
    <property type="entry name" value="HAMP"/>
    <property type="match status" value="1"/>
</dbReference>